<dbReference type="EMBL" id="JBBNAG010000007">
    <property type="protein sequence ID" value="KAK9118945.1"/>
    <property type="molecule type" value="Genomic_DNA"/>
</dbReference>
<dbReference type="InterPro" id="IPR002963">
    <property type="entry name" value="Expansin"/>
</dbReference>
<reference evidence="10 11" key="1">
    <citation type="submission" date="2024-01" db="EMBL/GenBank/DDBJ databases">
        <title>Genome assemblies of Stephania.</title>
        <authorList>
            <person name="Yang L."/>
        </authorList>
    </citation>
    <scope>NUCLEOTIDE SEQUENCE [LARGE SCALE GENOMIC DNA]</scope>
    <source>
        <strain evidence="10">JXDWG</strain>
        <tissue evidence="10">Leaf</tissue>
    </source>
</reference>
<keyword evidence="11" id="KW-1185">Reference proteome</keyword>
<keyword evidence="6" id="KW-0961">Cell wall biogenesis/degradation</keyword>
<evidence type="ECO:0000256" key="7">
    <source>
        <dbReference type="SAM" id="Phobius"/>
    </source>
</evidence>
<keyword evidence="7" id="KW-1133">Transmembrane helix</keyword>
<dbReference type="CDD" id="cd22274">
    <property type="entry name" value="DPBB_EXPA_N"/>
    <property type="match status" value="1"/>
</dbReference>
<comment type="function">
    <text evidence="6">Causes loosening and extension of plant cell walls by disrupting non-covalent bonding between cellulose microfibrils and matrix glucans. No enzymatic activity has been found.</text>
</comment>
<evidence type="ECO:0000313" key="11">
    <source>
        <dbReference type="Proteomes" id="UP001419268"/>
    </source>
</evidence>
<dbReference type="GO" id="GO:0016020">
    <property type="term" value="C:membrane"/>
    <property type="evidence" value="ECO:0007669"/>
    <property type="project" value="UniProtKB-SubCell"/>
</dbReference>
<name>A0AAP0NV92_9MAGN</name>
<dbReference type="PROSITE" id="PS50843">
    <property type="entry name" value="EXPANSIN_CBD"/>
    <property type="match status" value="1"/>
</dbReference>
<keyword evidence="5 7" id="KW-0472">Membrane</keyword>
<dbReference type="SUPFAM" id="SSF50685">
    <property type="entry name" value="Barwin-like endoglucanases"/>
    <property type="match status" value="1"/>
</dbReference>
<dbReference type="InterPro" id="IPR009009">
    <property type="entry name" value="RlpA-like_DPBB"/>
</dbReference>
<feature type="domain" description="Expansin-like CBD" evidence="9">
    <location>
        <begin position="194"/>
        <end position="275"/>
    </location>
</feature>
<dbReference type="GO" id="GO:0009664">
    <property type="term" value="P:plant-type cell wall organization"/>
    <property type="evidence" value="ECO:0007669"/>
    <property type="project" value="InterPro"/>
</dbReference>
<proteinExistence type="inferred from homology"/>
<dbReference type="Gene3D" id="2.40.40.10">
    <property type="entry name" value="RlpA-like domain"/>
    <property type="match status" value="1"/>
</dbReference>
<evidence type="ECO:0000256" key="5">
    <source>
        <dbReference type="ARBA" id="ARBA00023136"/>
    </source>
</evidence>
<feature type="domain" description="Expansin-like EG45" evidence="8">
    <location>
        <begin position="72"/>
        <end position="184"/>
    </location>
</feature>
<dbReference type="InterPro" id="IPR036908">
    <property type="entry name" value="RlpA-like_sf"/>
</dbReference>
<keyword evidence="2 6" id="KW-0134">Cell wall</keyword>
<dbReference type="SMART" id="SM00837">
    <property type="entry name" value="DPBB_1"/>
    <property type="match status" value="1"/>
</dbReference>
<evidence type="ECO:0000259" key="8">
    <source>
        <dbReference type="PROSITE" id="PS50842"/>
    </source>
</evidence>
<keyword evidence="7" id="KW-0812">Transmembrane</keyword>
<dbReference type="PANTHER" id="PTHR31867">
    <property type="entry name" value="EXPANSIN-A15"/>
    <property type="match status" value="1"/>
</dbReference>
<accession>A0AAP0NV92</accession>
<dbReference type="AlphaFoldDB" id="A0AAP0NV92"/>
<dbReference type="Pfam" id="PF01357">
    <property type="entry name" value="Expansin_C"/>
    <property type="match status" value="1"/>
</dbReference>
<keyword evidence="4" id="KW-0732">Signal</keyword>
<dbReference type="InterPro" id="IPR007118">
    <property type="entry name" value="Expan_Lol_pI"/>
</dbReference>
<protein>
    <recommendedName>
        <fullName evidence="6">Expansin</fullName>
    </recommendedName>
</protein>
<evidence type="ECO:0000256" key="4">
    <source>
        <dbReference type="ARBA" id="ARBA00022729"/>
    </source>
</evidence>
<gene>
    <name evidence="10" type="ORF">Scep_017038</name>
</gene>
<comment type="caution">
    <text evidence="10">The sequence shown here is derived from an EMBL/GenBank/DDBJ whole genome shotgun (WGS) entry which is preliminary data.</text>
</comment>
<dbReference type="PROSITE" id="PS50842">
    <property type="entry name" value="EXPANSIN_EG45"/>
    <property type="match status" value="1"/>
</dbReference>
<dbReference type="PRINTS" id="PR01225">
    <property type="entry name" value="EXPANSNFAMLY"/>
</dbReference>
<dbReference type="GO" id="GO:0005576">
    <property type="term" value="C:extracellular region"/>
    <property type="evidence" value="ECO:0007669"/>
    <property type="project" value="InterPro"/>
</dbReference>
<sequence>MHGFPCRWVFFFMSRNMGACFDFYYVLMVYIILAVLEPGRVATMVRANAKLCELSAQSVSITRCGKIVRAIGGACGYGDLFQQGYGLETTALSTALFNDGLACGACYEIQCFNDPQWCIPGSIKVTATNLCPPNYALPGDQGGWCNPPRKHFDLSLPMFLKIAKYKAGIVPVLYRRMGCVKQGGIKFEIKGNPYWMMVLVYNVGGNGDVVEVKIKGSSSGDEWVQMRRNWGQNWQTFVRLQGESLSFQVSVQGGKMVQCDGVAPATWGFGQTFECARNF</sequence>
<comment type="subcellular location">
    <subcellularLocation>
        <location evidence="6">Secreted</location>
        <location evidence="6">Cell wall</location>
    </subcellularLocation>
    <subcellularLocation>
        <location evidence="6">Membrane</location>
        <topology evidence="6">Peripheral membrane protein</topology>
    </subcellularLocation>
</comment>
<dbReference type="InterPro" id="IPR007112">
    <property type="entry name" value="Expansin/allergen_DPBB_dom"/>
</dbReference>
<feature type="transmembrane region" description="Helical" evidence="7">
    <location>
        <begin position="16"/>
        <end position="36"/>
    </location>
</feature>
<dbReference type="PRINTS" id="PR01226">
    <property type="entry name" value="EXPANSIN"/>
</dbReference>
<dbReference type="Gene3D" id="2.60.40.760">
    <property type="entry name" value="Expansin, cellulose-binding-like domain"/>
    <property type="match status" value="1"/>
</dbReference>
<organism evidence="10 11">
    <name type="scientific">Stephania cephalantha</name>
    <dbReference type="NCBI Taxonomy" id="152367"/>
    <lineage>
        <taxon>Eukaryota</taxon>
        <taxon>Viridiplantae</taxon>
        <taxon>Streptophyta</taxon>
        <taxon>Embryophyta</taxon>
        <taxon>Tracheophyta</taxon>
        <taxon>Spermatophyta</taxon>
        <taxon>Magnoliopsida</taxon>
        <taxon>Ranunculales</taxon>
        <taxon>Menispermaceae</taxon>
        <taxon>Menispermoideae</taxon>
        <taxon>Cissampelideae</taxon>
        <taxon>Stephania</taxon>
    </lineage>
</organism>
<evidence type="ECO:0000259" key="9">
    <source>
        <dbReference type="PROSITE" id="PS50843"/>
    </source>
</evidence>
<comment type="similarity">
    <text evidence="1 6">Belongs to the expansin family. Expansin A subfamily.</text>
</comment>
<dbReference type="SUPFAM" id="SSF49590">
    <property type="entry name" value="PHL pollen allergen"/>
    <property type="match status" value="1"/>
</dbReference>
<keyword evidence="3 6" id="KW-0964">Secreted</keyword>
<evidence type="ECO:0000313" key="10">
    <source>
        <dbReference type="EMBL" id="KAK9118945.1"/>
    </source>
</evidence>
<evidence type="ECO:0000256" key="2">
    <source>
        <dbReference type="ARBA" id="ARBA00022512"/>
    </source>
</evidence>
<dbReference type="InterPro" id="IPR036749">
    <property type="entry name" value="Expansin_CBD_sf"/>
</dbReference>
<dbReference type="Pfam" id="PF03330">
    <property type="entry name" value="DPBB_1"/>
    <property type="match status" value="1"/>
</dbReference>
<dbReference type="Proteomes" id="UP001419268">
    <property type="component" value="Unassembled WGS sequence"/>
</dbReference>
<evidence type="ECO:0000256" key="6">
    <source>
        <dbReference type="RuleBase" id="RU365023"/>
    </source>
</evidence>
<evidence type="ECO:0000256" key="1">
    <source>
        <dbReference type="ARBA" id="ARBA00005392"/>
    </source>
</evidence>
<evidence type="ECO:0000256" key="3">
    <source>
        <dbReference type="ARBA" id="ARBA00022525"/>
    </source>
</evidence>
<dbReference type="InterPro" id="IPR007117">
    <property type="entry name" value="Expansin_CBD"/>
</dbReference>